<dbReference type="Proteomes" id="UP001163603">
    <property type="component" value="Chromosome 4"/>
</dbReference>
<keyword evidence="2" id="KW-1185">Reference proteome</keyword>
<name>A0ACC0YT88_9ROSI</name>
<proteinExistence type="predicted"/>
<comment type="caution">
    <text evidence="1">The sequence shown here is derived from an EMBL/GenBank/DDBJ whole genome shotgun (WGS) entry which is preliminary data.</text>
</comment>
<protein>
    <submittedName>
        <fullName evidence="1">Uncharacterized protein</fullName>
    </submittedName>
</protein>
<gene>
    <name evidence="1" type="ORF">Pint_17441</name>
</gene>
<accession>A0ACC0YT88</accession>
<evidence type="ECO:0000313" key="1">
    <source>
        <dbReference type="EMBL" id="KAJ0041903.1"/>
    </source>
</evidence>
<dbReference type="EMBL" id="CM047739">
    <property type="protein sequence ID" value="KAJ0041903.1"/>
    <property type="molecule type" value="Genomic_DNA"/>
</dbReference>
<organism evidence="1 2">
    <name type="scientific">Pistacia integerrima</name>
    <dbReference type="NCBI Taxonomy" id="434235"/>
    <lineage>
        <taxon>Eukaryota</taxon>
        <taxon>Viridiplantae</taxon>
        <taxon>Streptophyta</taxon>
        <taxon>Embryophyta</taxon>
        <taxon>Tracheophyta</taxon>
        <taxon>Spermatophyta</taxon>
        <taxon>Magnoliopsida</taxon>
        <taxon>eudicotyledons</taxon>
        <taxon>Gunneridae</taxon>
        <taxon>Pentapetalae</taxon>
        <taxon>rosids</taxon>
        <taxon>malvids</taxon>
        <taxon>Sapindales</taxon>
        <taxon>Anacardiaceae</taxon>
        <taxon>Pistacia</taxon>
    </lineage>
</organism>
<sequence>MRTRFLNTDYFTSSSSTIANLKFLNLPVPSLSPPRLLTCKDELLRFDSVFDISLEIEHLPIHSALSKFFSEVIPQIIDVDCREFESLCSRSRKGCDDEEGSDILFKEKEDESQRTFGSDTLEKDTETAAGDKNAHRVEVIQFETPEPIVFLENFSILDKEEILVVPGGPEIENNLDMLMRGLALQYPNEVQESVYSVEDVALDSCMEQSTYISEDDVSLPDQLFFQGGTFSLLEVDEISLGNLTGQTMEDELLSVLENMEHQHWSLEDNLLINGKEILGSVDNDILDPLSDLSSSKQCLDSELVSMDLLHKVDILSMVESSQLQENSESHLVKVDGAWLLSINLVIFQEFEIFDTDSSQLFDDFFSTQTAGELATCGWMFREDMNFKNYNELIISHELALTDETFKSLPIPVFSDHDKIRSIYTVMEEKLAELRPQPLSASDGIYLDWHLLEGDICNCKLFCCHQNMLEAESRIEFDVATSDYEKLVYDFIFSDDALIGPNMEESNESLKIDYDGISVLDDHLIGVASAKLYDDGSSKAGKREPSGEGNTEKASLLFKSMSQFNDLDFFLNPGKAITGQKGEATVKESDTVVPSSNLTAACMSTGLQLQQWNITLYRVELSDNIVALIDIFEKSYLAILRNETELNSFAASDNFKLLSLPKLQLMDCINKRILQTASCHVDEKSIALVTLCAIKQMAWYICFYGIHTARLYVDKLCKSLDCMKSRLGFLQSFIVEADGKVDEETTRSHPSLLVIQEILHSNTSQSNLKVLILADQVFWWSLKRLVVSMGLSCNELQNFYTHVDQPDVLHDSGSKKSKMDGLLNSDCLLVSHE</sequence>
<evidence type="ECO:0000313" key="2">
    <source>
        <dbReference type="Proteomes" id="UP001163603"/>
    </source>
</evidence>
<reference evidence="2" key="1">
    <citation type="journal article" date="2023" name="G3 (Bethesda)">
        <title>Genome assembly and association tests identify interacting loci associated with vigor, precocity, and sex in interspecific pistachio rootstocks.</title>
        <authorList>
            <person name="Palmer W."/>
            <person name="Jacygrad E."/>
            <person name="Sagayaradj S."/>
            <person name="Cavanaugh K."/>
            <person name="Han R."/>
            <person name="Bertier L."/>
            <person name="Beede B."/>
            <person name="Kafkas S."/>
            <person name="Golino D."/>
            <person name="Preece J."/>
            <person name="Michelmore R."/>
        </authorList>
    </citation>
    <scope>NUCLEOTIDE SEQUENCE [LARGE SCALE GENOMIC DNA]</scope>
</reference>